<dbReference type="EMBL" id="BMAW01058244">
    <property type="protein sequence ID" value="GFT15225.1"/>
    <property type="molecule type" value="Genomic_DNA"/>
</dbReference>
<proteinExistence type="predicted"/>
<organism evidence="1 2">
    <name type="scientific">Nephila pilipes</name>
    <name type="common">Giant wood spider</name>
    <name type="synonym">Nephila maculata</name>
    <dbReference type="NCBI Taxonomy" id="299642"/>
    <lineage>
        <taxon>Eukaryota</taxon>
        <taxon>Metazoa</taxon>
        <taxon>Ecdysozoa</taxon>
        <taxon>Arthropoda</taxon>
        <taxon>Chelicerata</taxon>
        <taxon>Arachnida</taxon>
        <taxon>Araneae</taxon>
        <taxon>Araneomorphae</taxon>
        <taxon>Entelegynae</taxon>
        <taxon>Araneoidea</taxon>
        <taxon>Nephilidae</taxon>
        <taxon>Nephila</taxon>
    </lineage>
</organism>
<keyword evidence="2" id="KW-1185">Reference proteome</keyword>
<dbReference type="Proteomes" id="UP000887013">
    <property type="component" value="Unassembled WGS sequence"/>
</dbReference>
<gene>
    <name evidence="1" type="ORF">NPIL_72291</name>
</gene>
<dbReference type="AlphaFoldDB" id="A0A8X6NIT7"/>
<comment type="caution">
    <text evidence="1">The sequence shown here is derived from an EMBL/GenBank/DDBJ whole genome shotgun (WGS) entry which is preliminary data.</text>
</comment>
<protein>
    <submittedName>
        <fullName evidence="1">Uncharacterized protein</fullName>
    </submittedName>
</protein>
<evidence type="ECO:0000313" key="1">
    <source>
        <dbReference type="EMBL" id="GFT15225.1"/>
    </source>
</evidence>
<reference evidence="1" key="1">
    <citation type="submission" date="2020-08" db="EMBL/GenBank/DDBJ databases">
        <title>Multicomponent nature underlies the extraordinary mechanical properties of spider dragline silk.</title>
        <authorList>
            <person name="Kono N."/>
            <person name="Nakamura H."/>
            <person name="Mori M."/>
            <person name="Yoshida Y."/>
            <person name="Ohtoshi R."/>
            <person name="Malay A.D."/>
            <person name="Moran D.A.P."/>
            <person name="Tomita M."/>
            <person name="Numata K."/>
            <person name="Arakawa K."/>
        </authorList>
    </citation>
    <scope>NUCLEOTIDE SEQUENCE</scope>
</reference>
<sequence length="123" mass="13972">MCIINEERVFNYTLVPRIAENTHFNPGKSFSNDLSGILCLAQFLVKNQSNTIPKIDPTYQFLHVSLIKIELTIQFVFHHLPALFLYVLGLPLYSSDHVCERSCLPLPGGYCIPDRCLSTPDVF</sequence>
<evidence type="ECO:0000313" key="2">
    <source>
        <dbReference type="Proteomes" id="UP000887013"/>
    </source>
</evidence>
<accession>A0A8X6NIT7</accession>
<name>A0A8X6NIT7_NEPPI</name>